<evidence type="ECO:0000313" key="5">
    <source>
        <dbReference type="Proteomes" id="UP000198852"/>
    </source>
</evidence>
<dbReference type="Proteomes" id="UP000198852">
    <property type="component" value="Unassembled WGS sequence"/>
</dbReference>
<dbReference type="PROSITE" id="PS51257">
    <property type="entry name" value="PROKAR_LIPOPROTEIN"/>
    <property type="match status" value="1"/>
</dbReference>
<name>A0A1I6PIU9_9PSEU</name>
<dbReference type="Pfam" id="PF25976">
    <property type="entry name" value="LpqB_N"/>
    <property type="match status" value="1"/>
</dbReference>
<keyword evidence="5" id="KW-1185">Reference proteome</keyword>
<dbReference type="InterPro" id="IPR018910">
    <property type="entry name" value="LpqB_C"/>
</dbReference>
<evidence type="ECO:0000256" key="1">
    <source>
        <dbReference type="SAM" id="MobiDB-lite"/>
    </source>
</evidence>
<reference evidence="5" key="1">
    <citation type="submission" date="2016-10" db="EMBL/GenBank/DDBJ databases">
        <authorList>
            <person name="Varghese N."/>
            <person name="Submissions S."/>
        </authorList>
    </citation>
    <scope>NUCLEOTIDE SEQUENCE [LARGE SCALE GENOMIC DNA]</scope>
    <source>
        <strain evidence="5">DSM 44771</strain>
    </source>
</reference>
<keyword evidence="2" id="KW-0732">Signal</keyword>
<dbReference type="InterPro" id="IPR019606">
    <property type="entry name" value="GerMN"/>
</dbReference>
<feature type="domain" description="GerMN" evidence="3">
    <location>
        <begin position="204"/>
        <end position="292"/>
    </location>
</feature>
<dbReference type="EMBL" id="FOZX01000001">
    <property type="protein sequence ID" value="SFS40152.1"/>
    <property type="molecule type" value="Genomic_DNA"/>
</dbReference>
<dbReference type="Pfam" id="PF10646">
    <property type="entry name" value="Germane"/>
    <property type="match status" value="1"/>
</dbReference>
<feature type="signal peptide" evidence="2">
    <location>
        <begin position="1"/>
        <end position="21"/>
    </location>
</feature>
<evidence type="ECO:0000256" key="2">
    <source>
        <dbReference type="SAM" id="SignalP"/>
    </source>
</evidence>
<dbReference type="SMART" id="SM00909">
    <property type="entry name" value="Germane"/>
    <property type="match status" value="1"/>
</dbReference>
<gene>
    <name evidence="4" type="ORF">SAMN05660874_00834</name>
</gene>
<evidence type="ECO:0000313" key="4">
    <source>
        <dbReference type="EMBL" id="SFS40152.1"/>
    </source>
</evidence>
<dbReference type="OrthoDB" id="3226781at2"/>
<dbReference type="Pfam" id="PF10647">
    <property type="entry name" value="Gmad1"/>
    <property type="match status" value="1"/>
</dbReference>
<dbReference type="RefSeq" id="WP_093413764.1">
    <property type="nucleotide sequence ID" value="NZ_FOZX01000001.1"/>
</dbReference>
<accession>A0A1I6PIU9</accession>
<protein>
    <submittedName>
        <fullName evidence="4">Sporulation and spore germination</fullName>
    </submittedName>
</protein>
<feature type="chain" id="PRO_5011448084" evidence="2">
    <location>
        <begin position="22"/>
        <end position="571"/>
    </location>
</feature>
<dbReference type="AlphaFoldDB" id="A0A1I6PIU9"/>
<dbReference type="STRING" id="95161.SAMN05660874_00834"/>
<proteinExistence type="predicted"/>
<feature type="compositionally biased region" description="Basic and acidic residues" evidence="1">
    <location>
        <begin position="27"/>
        <end position="36"/>
    </location>
</feature>
<dbReference type="SUPFAM" id="SSF63829">
    <property type="entry name" value="Calcium-dependent phosphotriesterase"/>
    <property type="match status" value="1"/>
</dbReference>
<organism evidence="4 5">
    <name type="scientific">Saccharopolyspora flava</name>
    <dbReference type="NCBI Taxonomy" id="95161"/>
    <lineage>
        <taxon>Bacteria</taxon>
        <taxon>Bacillati</taxon>
        <taxon>Actinomycetota</taxon>
        <taxon>Actinomycetes</taxon>
        <taxon>Pseudonocardiales</taxon>
        <taxon>Pseudonocardiaceae</taxon>
        <taxon>Saccharopolyspora</taxon>
    </lineage>
</organism>
<sequence>MRAARRGAALLVLLLTVSACASIPESSEPKAVKEVDGSNTTIPINPPPDDIDALALVRSFVDKSASPASNHESARKHLAPAIERNWTPPPGMLIVENVDTIPATPPQPLPEGVQLVTLRADRVGRLLADSSFVPESGELTVDVRVERQGNGQWRITTPPPELVVSKASFSSAFRPVPVYFLDHDLSGVAPDLRYVVSQPATTLPRRVIELLTSGPSEGMRDAMRTAIPPGVHPKTNTTEAADGALEVNLSQLGDVSPETRRLIAAQVVYTLEGVSSARVRIKEEGMPLLPDGKDLRPTDMENYEADNLQRPDLPGLAVVSERVLVLDRQAKPIPGPAGSGEYDVVRAGRSPHGDKFAAVTRRPGGVALRVGDFGGQLAELPTVGNYMSKPTWRGEEETWTVVDGREVVRAMATATGWVPQTVDTRALPAGRPITDLRLSRDGTRVAAVIDDQVVVAGIGEQDGHAVLQRPVMLRAPQDVRITGVEWRQDESLVATTDSNNFPVFDLSVDGFRWEPYTAANLGQPLTAITVGPGGQVVVADRHGIWQAQDTEDVWSLVDAPIGGASIPFYPG</sequence>
<feature type="region of interest" description="Disordered" evidence="1">
    <location>
        <begin position="26"/>
        <end position="47"/>
    </location>
</feature>
<evidence type="ECO:0000259" key="3">
    <source>
        <dbReference type="SMART" id="SM00909"/>
    </source>
</evidence>
<dbReference type="InterPro" id="IPR059026">
    <property type="entry name" value="LpqB_N"/>
</dbReference>